<keyword evidence="4 9" id="KW-1133">Transmembrane helix</keyword>
<accession>A0A6J1BVC9</accession>
<dbReference type="InterPro" id="IPR057483">
    <property type="entry name" value="MSL2/3_TM_dom"/>
</dbReference>
<feature type="domain" description="Mechanosensitive channel protein 2/3 transmembrane" evidence="12">
    <location>
        <begin position="151"/>
        <end position="280"/>
    </location>
</feature>
<protein>
    <submittedName>
        <fullName evidence="14 15">Mechanosensitive ion channel protein 2, chloroplastic-like</fullName>
    </submittedName>
</protein>
<dbReference type="KEGG" id="mcha:111005062"/>
<name>A0A6J1BVC9_MOMCH</name>
<feature type="compositionally biased region" description="Polar residues" evidence="8">
    <location>
        <begin position="545"/>
        <end position="576"/>
    </location>
</feature>
<dbReference type="RefSeq" id="XP_022132111.1">
    <property type="nucleotide sequence ID" value="XM_022276419.1"/>
</dbReference>
<evidence type="ECO:0000256" key="7">
    <source>
        <dbReference type="ARBA" id="ARBA00023303"/>
    </source>
</evidence>
<dbReference type="InterPro" id="IPR023408">
    <property type="entry name" value="MscS_beta-dom_sf"/>
</dbReference>
<keyword evidence="3 9" id="KW-0812">Transmembrane</keyword>
<dbReference type="Pfam" id="PF00924">
    <property type="entry name" value="MS_channel_2nd"/>
    <property type="match status" value="1"/>
</dbReference>
<evidence type="ECO:0000256" key="4">
    <source>
        <dbReference type="ARBA" id="ARBA00022989"/>
    </source>
</evidence>
<evidence type="ECO:0000259" key="12">
    <source>
        <dbReference type="Pfam" id="PF25237"/>
    </source>
</evidence>
<dbReference type="InterPro" id="IPR045042">
    <property type="entry name" value="YnaI-like"/>
</dbReference>
<dbReference type="PANTHER" id="PTHR43634:SF16">
    <property type="entry name" value="MECHANOSENSITIVE ION CHANNEL PROTEIN 2, CHLOROPLASTIC"/>
    <property type="match status" value="1"/>
</dbReference>
<dbReference type="GO" id="GO:0034220">
    <property type="term" value="P:monoatomic ion transmembrane transport"/>
    <property type="evidence" value="ECO:0007669"/>
    <property type="project" value="UniProtKB-KW"/>
</dbReference>
<keyword evidence="5" id="KW-0406">Ion transport</keyword>
<feature type="compositionally biased region" description="Polar residues" evidence="8">
    <location>
        <begin position="595"/>
        <end position="613"/>
    </location>
</feature>
<evidence type="ECO:0000256" key="2">
    <source>
        <dbReference type="ARBA" id="ARBA00008017"/>
    </source>
</evidence>
<gene>
    <name evidence="14 15 16" type="primary">LOC111005062</name>
</gene>
<dbReference type="SUPFAM" id="SSF50182">
    <property type="entry name" value="Sm-like ribonucleoproteins"/>
    <property type="match status" value="1"/>
</dbReference>
<evidence type="ECO:0000259" key="10">
    <source>
        <dbReference type="Pfam" id="PF00924"/>
    </source>
</evidence>
<comment type="similarity">
    <text evidence="2">Belongs to the MscS (TC 1.A.23) family.</text>
</comment>
<keyword evidence="13" id="KW-1185">Reference proteome</keyword>
<dbReference type="Gene3D" id="2.30.30.60">
    <property type="match status" value="1"/>
</dbReference>
<feature type="region of interest" description="Disordered" evidence="8">
    <location>
        <begin position="499"/>
        <end position="647"/>
    </location>
</feature>
<evidence type="ECO:0000256" key="1">
    <source>
        <dbReference type="ARBA" id="ARBA00004141"/>
    </source>
</evidence>
<evidence type="ECO:0000313" key="14">
    <source>
        <dbReference type="RefSeq" id="XP_022132110.1"/>
    </source>
</evidence>
<reference evidence="14 15" key="1">
    <citation type="submission" date="2025-04" db="UniProtKB">
        <authorList>
            <consortium name="RefSeq"/>
        </authorList>
    </citation>
    <scope>IDENTIFICATION</scope>
    <source>
        <strain evidence="14 15">OHB3-1</strain>
    </source>
</reference>
<dbReference type="Gene3D" id="1.10.287.1260">
    <property type="match status" value="1"/>
</dbReference>
<dbReference type="RefSeq" id="XP_022132113.1">
    <property type="nucleotide sequence ID" value="XM_022276421.1"/>
</dbReference>
<evidence type="ECO:0000256" key="8">
    <source>
        <dbReference type="SAM" id="MobiDB-lite"/>
    </source>
</evidence>
<evidence type="ECO:0000313" key="13">
    <source>
        <dbReference type="Proteomes" id="UP000504603"/>
    </source>
</evidence>
<dbReference type="AlphaFoldDB" id="A0A6J1BVC9"/>
<sequence length="713" mass="78276">MVHAGSTQFYHKLGIQSVHRCNKLDISVKGKTRLHLVTIIPTSHGLRYDSGSLQLLRSVSRPRYPVPSRANFFVCRSVLESGGGAGTAVLKSAAVVLTRSYGALRGSPLLLKLIPAACIIAFAAWGVGPLMRFGRVLFLHEPDGSWKKSSTYYVTTSYVQPLLLWTGATLICRALDPVVLPSVASQAVKQRLLNFVRSLSTVLAFAYCISSLIQQVQKFATESNDSSDARNMGFDFAGKAVYTAVWIAALSLFMELLGFSTQKWLTAGGLGTVLLTLAGREIFTNFLSSVMIHATRPFVVNEWIQTKIDGYEVSGTVEHVGWWSPTIIRGDDREAVHIPNHKFTVSIVRNLTQKTHWRIKTHLAISHLDVNKINYIVADMRKVLSKNPQVEQQRLHRRIFLDNINPENQALMIMVSCFVKTSRFEEYLCVKEAILLDLLRVISHHRARLATPIRTVQKIYSEAADLENVPFSETMYSPRSGAATNRPLLLIEPSYKINGDDKAKVSSRPARPLNEEKEAKQEAVSTSGTKPSDAGAGSMDDKKSTSPSGATSKPSTGPMSNTQTQNNLAPETSEQSSIEKPEIKGEKKDLMGLNSKDTTPRVTSPKRPSSASEPGSEKAHIPFSSSQNKQDGEKLSASSVTRPPLEENIVLGVALEGSKRTLPIDEDLDPSPFHSPADSKEMATQRNGSEFPPNSKDIKDGQMPAVPSATKND</sequence>
<evidence type="ECO:0000259" key="11">
    <source>
        <dbReference type="Pfam" id="PF24956"/>
    </source>
</evidence>
<feature type="transmembrane region" description="Helical" evidence="9">
    <location>
        <begin position="109"/>
        <end position="131"/>
    </location>
</feature>
<dbReference type="Proteomes" id="UP000504603">
    <property type="component" value="Unplaced"/>
</dbReference>
<evidence type="ECO:0000256" key="3">
    <source>
        <dbReference type="ARBA" id="ARBA00022692"/>
    </source>
</evidence>
<dbReference type="InterPro" id="IPR006685">
    <property type="entry name" value="MscS_channel_2nd"/>
</dbReference>
<dbReference type="InterPro" id="IPR010920">
    <property type="entry name" value="LSM_dom_sf"/>
</dbReference>
<feature type="domain" description="Mechanosensitive ion channel protein 2/3 C-terminal" evidence="11">
    <location>
        <begin position="357"/>
        <end position="443"/>
    </location>
</feature>
<dbReference type="Pfam" id="PF24956">
    <property type="entry name" value="Msl2-3_C"/>
    <property type="match status" value="1"/>
</dbReference>
<proteinExistence type="inferred from homology"/>
<keyword evidence="7" id="KW-0407">Ion channel</keyword>
<dbReference type="PANTHER" id="PTHR43634">
    <property type="entry name" value="OW CONDUCTANCE MECHANOSENSITIVE CHANNEL"/>
    <property type="match status" value="1"/>
</dbReference>
<feature type="domain" description="Mechanosensitive ion channel MscS" evidence="10">
    <location>
        <begin position="282"/>
        <end position="352"/>
    </location>
</feature>
<dbReference type="InterPro" id="IPR056876">
    <property type="entry name" value="Msl2-3_C"/>
</dbReference>
<evidence type="ECO:0000256" key="9">
    <source>
        <dbReference type="SAM" id="Phobius"/>
    </source>
</evidence>
<dbReference type="Pfam" id="PF25237">
    <property type="entry name" value="MSL2_3"/>
    <property type="match status" value="1"/>
</dbReference>
<comment type="subcellular location">
    <subcellularLocation>
        <location evidence="1">Membrane</location>
        <topology evidence="1">Multi-pass membrane protein</topology>
    </subcellularLocation>
</comment>
<organism evidence="13 16">
    <name type="scientific">Momordica charantia</name>
    <name type="common">Bitter gourd</name>
    <name type="synonym">Balsam pear</name>
    <dbReference type="NCBI Taxonomy" id="3673"/>
    <lineage>
        <taxon>Eukaryota</taxon>
        <taxon>Viridiplantae</taxon>
        <taxon>Streptophyta</taxon>
        <taxon>Embryophyta</taxon>
        <taxon>Tracheophyta</taxon>
        <taxon>Spermatophyta</taxon>
        <taxon>Magnoliopsida</taxon>
        <taxon>eudicotyledons</taxon>
        <taxon>Gunneridae</taxon>
        <taxon>Pentapetalae</taxon>
        <taxon>rosids</taxon>
        <taxon>fabids</taxon>
        <taxon>Cucurbitales</taxon>
        <taxon>Cucurbitaceae</taxon>
        <taxon>Momordiceae</taxon>
        <taxon>Momordica</taxon>
    </lineage>
</organism>
<dbReference type="RefSeq" id="XP_022132110.1">
    <property type="nucleotide sequence ID" value="XM_022276418.1"/>
</dbReference>
<dbReference type="OrthoDB" id="1676006at2759"/>
<keyword evidence="5" id="KW-0813">Transport</keyword>
<dbReference type="GO" id="GO:0016020">
    <property type="term" value="C:membrane"/>
    <property type="evidence" value="ECO:0007669"/>
    <property type="project" value="UniProtKB-SubCell"/>
</dbReference>
<evidence type="ECO:0000256" key="6">
    <source>
        <dbReference type="ARBA" id="ARBA00023136"/>
    </source>
</evidence>
<feature type="compositionally biased region" description="Basic and acidic residues" evidence="8">
    <location>
        <begin position="577"/>
        <end position="590"/>
    </location>
</feature>
<keyword evidence="6 9" id="KW-0472">Membrane</keyword>
<feature type="region of interest" description="Disordered" evidence="8">
    <location>
        <begin position="660"/>
        <end position="713"/>
    </location>
</feature>
<evidence type="ECO:0000313" key="16">
    <source>
        <dbReference type="RefSeq" id="XP_022132113.1"/>
    </source>
</evidence>
<evidence type="ECO:0000256" key="5">
    <source>
        <dbReference type="ARBA" id="ARBA00023065"/>
    </source>
</evidence>
<dbReference type="GeneID" id="111005062"/>
<evidence type="ECO:0000313" key="15">
    <source>
        <dbReference type="RefSeq" id="XP_022132111.1"/>
    </source>
</evidence>